<keyword evidence="2" id="KW-1185">Reference proteome</keyword>
<sequence>MKSQPFYKKWLFWVIAVILIAGLVNGQLRDEDAVGDAKGYPIFIAAKKWNSLPFPKY</sequence>
<dbReference type="OrthoDB" id="2622166at2"/>
<dbReference type="AlphaFoldDB" id="A0A1I1Y7H8"/>
<dbReference type="EMBL" id="FONN01000001">
    <property type="protein sequence ID" value="SFE15595.1"/>
    <property type="molecule type" value="Genomic_DNA"/>
</dbReference>
<name>A0A1I1Y7H8_9BACL</name>
<evidence type="ECO:0000313" key="2">
    <source>
        <dbReference type="Proteomes" id="UP000183410"/>
    </source>
</evidence>
<protein>
    <submittedName>
        <fullName evidence="1">Uncharacterized protein</fullName>
    </submittedName>
</protein>
<gene>
    <name evidence="1" type="ORF">SAMN04487969_101362</name>
</gene>
<evidence type="ECO:0000313" key="1">
    <source>
        <dbReference type="EMBL" id="SFE15595.1"/>
    </source>
</evidence>
<dbReference type="RefSeq" id="WP_156182301.1">
    <property type="nucleotide sequence ID" value="NZ_FONN01000001.1"/>
</dbReference>
<proteinExistence type="predicted"/>
<organism evidence="1 2">
    <name type="scientific">Paenibacillus algorifonticola</name>
    <dbReference type="NCBI Taxonomy" id="684063"/>
    <lineage>
        <taxon>Bacteria</taxon>
        <taxon>Bacillati</taxon>
        <taxon>Bacillota</taxon>
        <taxon>Bacilli</taxon>
        <taxon>Bacillales</taxon>
        <taxon>Paenibacillaceae</taxon>
        <taxon>Paenibacillus</taxon>
    </lineage>
</organism>
<reference evidence="2" key="1">
    <citation type="submission" date="2016-10" db="EMBL/GenBank/DDBJ databases">
        <authorList>
            <person name="Varghese N."/>
            <person name="Submissions S."/>
        </authorList>
    </citation>
    <scope>NUCLEOTIDE SEQUENCE [LARGE SCALE GENOMIC DNA]</scope>
    <source>
        <strain evidence="2">CGMCC 1.10223</strain>
    </source>
</reference>
<accession>A0A1I1Y7H8</accession>
<dbReference type="Proteomes" id="UP000183410">
    <property type="component" value="Unassembled WGS sequence"/>
</dbReference>